<dbReference type="EMBL" id="CABVQG010000084">
    <property type="protein sequence ID" value="VWD49760.1"/>
    <property type="molecule type" value="Genomic_DNA"/>
</dbReference>
<reference evidence="1 2" key="1">
    <citation type="submission" date="2019-09" db="EMBL/GenBank/DDBJ databases">
        <authorList>
            <person name="Depoorter E."/>
        </authorList>
    </citation>
    <scope>NUCLEOTIDE SEQUENCE [LARGE SCALE GENOMIC DNA]</scope>
    <source>
        <strain evidence="1 2">R-17378</strain>
    </source>
</reference>
<protein>
    <submittedName>
        <fullName evidence="1">Uncharacterized protein</fullName>
    </submittedName>
</protein>
<dbReference type="Proteomes" id="UP000494120">
    <property type="component" value="Unassembled WGS sequence"/>
</dbReference>
<gene>
    <name evidence="1" type="ORF">BLA17378_08634</name>
</gene>
<evidence type="ECO:0000313" key="2">
    <source>
        <dbReference type="Proteomes" id="UP000494120"/>
    </source>
</evidence>
<dbReference type="RefSeq" id="WP_174963571.1">
    <property type="nucleotide sequence ID" value="NZ_CABVQG010000084.1"/>
</dbReference>
<comment type="caution">
    <text evidence="1">The sequence shown here is derived from an EMBL/GenBank/DDBJ whole genome shotgun (WGS) entry which is preliminary data.</text>
</comment>
<name>A0ABY6Y7H5_9BURK</name>
<sequence length="396" mass="43301">MTTTENSRADALTEAVTHTIDTISRQLDLIAERAPGNFLDKVPVVRSLTAHKKRLEKALAPVEQHEAAPAGSRYTHPGCEVCACPAGVCQADYSYPRKSEQAAPAAPLEGTGNGADVRALLTTDGYFVYDRAGGHVEFYDTDAERDAAHREAIAEYRRDAQHDQEWPPEVEGIVSGVVTHITGELNIHEDGYEFEPRAVNFHAHAPRTVVAGAVPQPIGMHDVTTSAGGRSYIAEFFAKRLFRHDFGRYINERLAADFACALAKYLMEHDTSLSADAAAAPENCAHDYVRSDRVCIECGEQPEEPAADERAAFDYDDVVSICDAHGIGLPVDCIEMVVEIVRHAAPPAQVATRQGLTDALRQAREELAQVEWENDPPARITDLFSTIDALLDGDKR</sequence>
<proteinExistence type="predicted"/>
<organism evidence="1 2">
    <name type="scientific">Burkholderia aenigmatica</name>
    <dbReference type="NCBI Taxonomy" id="2015348"/>
    <lineage>
        <taxon>Bacteria</taxon>
        <taxon>Pseudomonadati</taxon>
        <taxon>Pseudomonadota</taxon>
        <taxon>Betaproteobacteria</taxon>
        <taxon>Burkholderiales</taxon>
        <taxon>Burkholderiaceae</taxon>
        <taxon>Burkholderia</taxon>
        <taxon>Burkholderia cepacia complex</taxon>
    </lineage>
</organism>
<keyword evidence="2" id="KW-1185">Reference proteome</keyword>
<evidence type="ECO:0000313" key="1">
    <source>
        <dbReference type="EMBL" id="VWD49760.1"/>
    </source>
</evidence>
<accession>A0ABY6Y7H5</accession>